<feature type="domain" description="WW" evidence="4">
    <location>
        <begin position="48"/>
        <end position="82"/>
    </location>
</feature>
<gene>
    <name evidence="5" type="ORF">E3N88_44574</name>
</gene>
<proteinExistence type="predicted"/>
<dbReference type="InterPro" id="IPR036020">
    <property type="entry name" value="WW_dom_sf"/>
</dbReference>
<dbReference type="AlphaFoldDB" id="A0A5N6LC95"/>
<reference evidence="5 6" key="1">
    <citation type="submission" date="2019-05" db="EMBL/GenBank/DDBJ databases">
        <title>Mikania micrantha, genome provides insights into the molecular mechanism of rapid growth.</title>
        <authorList>
            <person name="Liu B."/>
        </authorList>
    </citation>
    <scope>NUCLEOTIDE SEQUENCE [LARGE SCALE GENOMIC DNA]</scope>
    <source>
        <strain evidence="5">NLD-2019</strain>
        <tissue evidence="5">Leaf</tissue>
    </source>
</reference>
<protein>
    <recommendedName>
        <fullName evidence="4">WW domain-containing protein</fullName>
    </recommendedName>
</protein>
<accession>A0A5N6LC95</accession>
<name>A0A5N6LC95_9ASTR</name>
<dbReference type="InterPro" id="IPR001202">
    <property type="entry name" value="WW_dom"/>
</dbReference>
<dbReference type="PROSITE" id="PS50020">
    <property type="entry name" value="WW_DOMAIN_2"/>
    <property type="match status" value="1"/>
</dbReference>
<evidence type="ECO:0000313" key="6">
    <source>
        <dbReference type="Proteomes" id="UP000326396"/>
    </source>
</evidence>
<dbReference type="SUPFAM" id="SSF51045">
    <property type="entry name" value="WW domain"/>
    <property type="match status" value="1"/>
</dbReference>
<dbReference type="Gene3D" id="2.20.70.10">
    <property type="match status" value="1"/>
</dbReference>
<evidence type="ECO:0000259" key="4">
    <source>
        <dbReference type="PROSITE" id="PS50020"/>
    </source>
</evidence>
<dbReference type="Proteomes" id="UP000326396">
    <property type="component" value="Unassembled WGS sequence"/>
</dbReference>
<keyword evidence="6" id="KW-1185">Reference proteome</keyword>
<comment type="subcellular location">
    <subcellularLocation>
        <location evidence="1">Cytoplasm</location>
    </subcellularLocation>
</comment>
<dbReference type="GO" id="GO:0005737">
    <property type="term" value="C:cytoplasm"/>
    <property type="evidence" value="ECO:0007669"/>
    <property type="project" value="UniProtKB-SubCell"/>
</dbReference>
<sequence length="200" mass="22855">MIQDCEDYSKKRKRDESLQPDDFLYNSASPHLNYSKRLVLDTELHFDTPMPLEWQRCLDIESGQIHYYNTKTHKKTLADPRSSSPEPPRNIGLDLELNLPCGPSKTTKKHHVADNFSKFKTSGNTLNINIGSGARGGSAPPWLVLEEEDQQQEMMTTVCRKCHMLVMMFKISPSCPNCKFMHPPNLTTPSLFNRELSLLC</sequence>
<evidence type="ECO:0000256" key="1">
    <source>
        <dbReference type="ARBA" id="ARBA00004496"/>
    </source>
</evidence>
<dbReference type="InterPro" id="IPR051105">
    <property type="entry name" value="WWC/KIBRA_Hippo_Reg"/>
</dbReference>
<evidence type="ECO:0000256" key="2">
    <source>
        <dbReference type="ARBA" id="ARBA00022490"/>
    </source>
</evidence>
<keyword evidence="2" id="KW-0963">Cytoplasm</keyword>
<organism evidence="5 6">
    <name type="scientific">Mikania micrantha</name>
    <name type="common">bitter vine</name>
    <dbReference type="NCBI Taxonomy" id="192012"/>
    <lineage>
        <taxon>Eukaryota</taxon>
        <taxon>Viridiplantae</taxon>
        <taxon>Streptophyta</taxon>
        <taxon>Embryophyta</taxon>
        <taxon>Tracheophyta</taxon>
        <taxon>Spermatophyta</taxon>
        <taxon>Magnoliopsida</taxon>
        <taxon>eudicotyledons</taxon>
        <taxon>Gunneridae</taxon>
        <taxon>Pentapetalae</taxon>
        <taxon>asterids</taxon>
        <taxon>campanulids</taxon>
        <taxon>Asterales</taxon>
        <taxon>Asteraceae</taxon>
        <taxon>Asteroideae</taxon>
        <taxon>Heliantheae alliance</taxon>
        <taxon>Eupatorieae</taxon>
        <taxon>Mikania</taxon>
    </lineage>
</organism>
<comment type="caution">
    <text evidence="5">The sequence shown here is derived from an EMBL/GenBank/DDBJ whole genome shotgun (WGS) entry which is preliminary data.</text>
</comment>
<evidence type="ECO:0000256" key="3">
    <source>
        <dbReference type="SAM" id="MobiDB-lite"/>
    </source>
</evidence>
<dbReference type="OrthoDB" id="1424894at2759"/>
<evidence type="ECO:0000313" key="5">
    <source>
        <dbReference type="EMBL" id="KAD0234946.1"/>
    </source>
</evidence>
<dbReference type="PANTHER" id="PTHR14791:SF42">
    <property type="entry name" value="F16L1.2 PROTEIN"/>
    <property type="match status" value="1"/>
</dbReference>
<dbReference type="EMBL" id="SZYD01001857">
    <property type="protein sequence ID" value="KAD0234946.1"/>
    <property type="molecule type" value="Genomic_DNA"/>
</dbReference>
<feature type="region of interest" description="Disordered" evidence="3">
    <location>
        <begin position="73"/>
        <end position="92"/>
    </location>
</feature>
<dbReference type="PANTHER" id="PTHR14791">
    <property type="entry name" value="BOMB/KIRA PROTEINS"/>
    <property type="match status" value="1"/>
</dbReference>